<gene>
    <name evidence="5" type="primary">rplY</name>
    <name evidence="5" type="synonym">ctc</name>
    <name evidence="9" type="ORF">B0180_08395</name>
</gene>
<dbReference type="SUPFAM" id="SSF50715">
    <property type="entry name" value="Ribosomal protein L25-like"/>
    <property type="match status" value="1"/>
</dbReference>
<dbReference type="NCBIfam" id="TIGR00731">
    <property type="entry name" value="bL25_bact_ctc"/>
    <property type="match status" value="1"/>
</dbReference>
<evidence type="ECO:0000259" key="7">
    <source>
        <dbReference type="Pfam" id="PF01386"/>
    </source>
</evidence>
<comment type="caution">
    <text evidence="9">The sequence shown here is derived from an EMBL/GenBank/DDBJ whole genome shotgun (WGS) entry which is preliminary data.</text>
</comment>
<reference evidence="9 10" key="1">
    <citation type="submission" date="2017-02" db="EMBL/GenBank/DDBJ databases">
        <title>Draft genome sequence of Moraxella canis CCUG 8415A type strain.</title>
        <authorList>
            <person name="Engstrom-Jakobsson H."/>
            <person name="Salva-Serra F."/>
            <person name="Thorell K."/>
            <person name="Gonzales-Siles L."/>
            <person name="Karlsson R."/>
            <person name="Boulund F."/>
            <person name="Engstrand L."/>
            <person name="Moore E."/>
        </authorList>
    </citation>
    <scope>NUCLEOTIDE SEQUENCE [LARGE SCALE GENOMIC DNA]</scope>
    <source>
        <strain evidence="9 10">CCUG 8415A</strain>
    </source>
</reference>
<keyword evidence="2 5" id="KW-0694">RNA-binding</keyword>
<dbReference type="NCBIfam" id="NF004128">
    <property type="entry name" value="PRK05618.1-2"/>
    <property type="match status" value="1"/>
</dbReference>
<dbReference type="HAMAP" id="MF_01336">
    <property type="entry name" value="Ribosomal_bL25"/>
    <property type="match status" value="1"/>
</dbReference>
<evidence type="ECO:0000256" key="4">
    <source>
        <dbReference type="ARBA" id="ARBA00023274"/>
    </source>
</evidence>
<dbReference type="PANTHER" id="PTHR33284">
    <property type="entry name" value="RIBOSOMAL PROTEIN L25/GLN-TRNA SYNTHETASE, ANTI-CODON-BINDING DOMAIN-CONTAINING PROTEIN"/>
    <property type="match status" value="1"/>
</dbReference>
<dbReference type="PANTHER" id="PTHR33284:SF1">
    <property type="entry name" value="RIBOSOMAL PROTEIN L25_GLN-TRNA SYNTHETASE, ANTI-CODON-BINDING DOMAIN-CONTAINING PROTEIN"/>
    <property type="match status" value="1"/>
</dbReference>
<dbReference type="Gene3D" id="2.40.240.10">
    <property type="entry name" value="Ribosomal Protein L25, Chain P"/>
    <property type="match status" value="1"/>
</dbReference>
<dbReference type="NCBIfam" id="NF004130">
    <property type="entry name" value="PRK05618.1-5"/>
    <property type="match status" value="1"/>
</dbReference>
<dbReference type="InterPro" id="IPR011035">
    <property type="entry name" value="Ribosomal_bL25/Gln-tRNA_synth"/>
</dbReference>
<evidence type="ECO:0000256" key="3">
    <source>
        <dbReference type="ARBA" id="ARBA00022980"/>
    </source>
</evidence>
<dbReference type="GO" id="GO:0022625">
    <property type="term" value="C:cytosolic large ribosomal subunit"/>
    <property type="evidence" value="ECO:0007669"/>
    <property type="project" value="TreeGrafter"/>
</dbReference>
<dbReference type="InterPro" id="IPR020056">
    <property type="entry name" value="Rbsml_bL25/Gln-tRNA_synth_N"/>
</dbReference>
<evidence type="ECO:0000256" key="1">
    <source>
        <dbReference type="ARBA" id="ARBA00022730"/>
    </source>
</evidence>
<evidence type="ECO:0000256" key="5">
    <source>
        <dbReference type="HAMAP-Rule" id="MF_01334"/>
    </source>
</evidence>
<protein>
    <recommendedName>
        <fullName evidence="5">Large ribosomal subunit protein bL25</fullName>
    </recommendedName>
    <alternativeName>
        <fullName evidence="5">General stress protein CTC</fullName>
    </alternativeName>
</protein>
<name>A0A1S9ZHE5_9GAMM</name>
<accession>A0A1S9ZHE5</accession>
<dbReference type="Proteomes" id="UP000190322">
    <property type="component" value="Unassembled WGS sequence"/>
</dbReference>
<dbReference type="Gene3D" id="2.170.120.20">
    <property type="entry name" value="Ribosomal protein L25, beta domain"/>
    <property type="match status" value="1"/>
</dbReference>
<dbReference type="Pfam" id="PF01386">
    <property type="entry name" value="Ribosomal_L25p"/>
    <property type="match status" value="1"/>
</dbReference>
<evidence type="ECO:0000256" key="2">
    <source>
        <dbReference type="ARBA" id="ARBA00022884"/>
    </source>
</evidence>
<proteinExistence type="inferred from homology"/>
<evidence type="ECO:0000313" key="9">
    <source>
        <dbReference type="EMBL" id="OOR82888.1"/>
    </source>
</evidence>
<dbReference type="EMBL" id="MUXT01000009">
    <property type="protein sequence ID" value="OOR82888.1"/>
    <property type="molecule type" value="Genomic_DNA"/>
</dbReference>
<dbReference type="HAMAP" id="MF_01334">
    <property type="entry name" value="Ribosomal_bL25_CTC"/>
    <property type="match status" value="1"/>
</dbReference>
<dbReference type="AlphaFoldDB" id="A0A1S9ZHE5"/>
<feature type="compositionally biased region" description="Acidic residues" evidence="6">
    <location>
        <begin position="196"/>
        <end position="218"/>
    </location>
</feature>
<dbReference type="Pfam" id="PF14693">
    <property type="entry name" value="Ribosomal_TL5_C"/>
    <property type="match status" value="1"/>
</dbReference>
<dbReference type="InterPro" id="IPR020930">
    <property type="entry name" value="Ribosomal_uL5_bac-type"/>
</dbReference>
<dbReference type="InterPro" id="IPR020055">
    <property type="entry name" value="Ribosomal_bL25_short"/>
</dbReference>
<evidence type="ECO:0000259" key="8">
    <source>
        <dbReference type="Pfam" id="PF14693"/>
    </source>
</evidence>
<organism evidence="9 10">
    <name type="scientific">Moraxella canis</name>
    <dbReference type="NCBI Taxonomy" id="90239"/>
    <lineage>
        <taxon>Bacteria</taxon>
        <taxon>Pseudomonadati</taxon>
        <taxon>Pseudomonadota</taxon>
        <taxon>Gammaproteobacteria</taxon>
        <taxon>Moraxellales</taxon>
        <taxon>Moraxellaceae</taxon>
        <taxon>Moraxella</taxon>
    </lineage>
</organism>
<keyword evidence="1 5" id="KW-0699">rRNA-binding</keyword>
<dbReference type="InterPro" id="IPR029751">
    <property type="entry name" value="Ribosomal_L25_dom"/>
</dbReference>
<feature type="region of interest" description="Disordered" evidence="6">
    <location>
        <begin position="195"/>
        <end position="218"/>
    </location>
</feature>
<dbReference type="InterPro" id="IPR001021">
    <property type="entry name" value="Ribosomal_bL25_long"/>
</dbReference>
<comment type="similarity">
    <text evidence="5">Belongs to the bacterial ribosomal protein bL25 family. CTC subfamily.</text>
</comment>
<sequence>MSQFTLNGVARAEAQQGKGASRRLRKENLVPAIIYGGNDEPVAICVKTNEIVKALSNEAFFSSVIAINLDGAEHEVIIKALQRHPSKGFPLHVDFQRIVRGQTMNFNVPVHVVNEETSVGKKAGGILTTLVNDIEINCLPRNLPEAIEIDVANLAIGESIHLSDVKLPSEVTLVMHDEADLNRTIVTMQAPAVVETADETPAEEASEAEAAPEEASEE</sequence>
<evidence type="ECO:0000313" key="10">
    <source>
        <dbReference type="Proteomes" id="UP000190322"/>
    </source>
</evidence>
<dbReference type="CDD" id="cd00495">
    <property type="entry name" value="Ribosomal_L25_TL5_CTC"/>
    <property type="match status" value="1"/>
</dbReference>
<keyword evidence="4 5" id="KW-0687">Ribonucleoprotein</keyword>
<evidence type="ECO:0000256" key="6">
    <source>
        <dbReference type="SAM" id="MobiDB-lite"/>
    </source>
</evidence>
<feature type="domain" description="Large ribosomal subunit protein bL25 beta" evidence="8">
    <location>
        <begin position="104"/>
        <end position="191"/>
    </location>
</feature>
<comment type="subunit">
    <text evidence="5">Part of the 50S ribosomal subunit; part of the 5S rRNA/L5/L18/L25 subcomplex. Contacts the 5S rRNA. Binds to the 5S rRNA independently of L5 and L18.</text>
</comment>
<comment type="function">
    <text evidence="5">This is one of the proteins that binds to the 5S RNA in the ribosome where it forms part of the central protuberance.</text>
</comment>
<dbReference type="RefSeq" id="WP_078256525.1">
    <property type="nucleotide sequence ID" value="NZ_MUXT01000009.1"/>
</dbReference>
<dbReference type="GO" id="GO:0006412">
    <property type="term" value="P:translation"/>
    <property type="evidence" value="ECO:0007669"/>
    <property type="project" value="UniProtKB-UniRule"/>
</dbReference>
<dbReference type="GO" id="GO:0003735">
    <property type="term" value="F:structural constituent of ribosome"/>
    <property type="evidence" value="ECO:0007669"/>
    <property type="project" value="InterPro"/>
</dbReference>
<keyword evidence="3 5" id="KW-0689">Ribosomal protein</keyword>
<dbReference type="NCBIfam" id="NF004612">
    <property type="entry name" value="PRK05943.1"/>
    <property type="match status" value="1"/>
</dbReference>
<dbReference type="InterPro" id="IPR020057">
    <property type="entry name" value="Ribosomal_bL25_b-dom"/>
</dbReference>
<feature type="domain" description="Large ribosomal subunit protein bL25 L25" evidence="7">
    <location>
        <begin position="8"/>
        <end position="95"/>
    </location>
</feature>
<dbReference type="GO" id="GO:0008097">
    <property type="term" value="F:5S rRNA binding"/>
    <property type="evidence" value="ECO:0007669"/>
    <property type="project" value="InterPro"/>
</dbReference>
<dbReference type="InterPro" id="IPR037121">
    <property type="entry name" value="Ribosomal_bL25_C"/>
</dbReference>